<sequence length="709" mass="76597">MRIDTADTVTIFTGKVELGQGILAAIARIAAEELDVRVERVRVEPADTAHSPEEGYTAGSMSVVESGAAVRQAAAEVRGWLLSLASAELGESVEALDVRDGTVVSQLTGATTTYWDLMGGRRLERTADGRLAPKGADVHRIVGRTDAPRADLVGLVTGGTRFVNDLRHVGQVFGRVVRPPSPGARLLECSTETARNLPGILTVVRRGSFLGVVAEQEEQAITGAEALRRSTRWAESETLPADVETKAWLRQQESQAFPVVDGMALDAPVPEEPYEWTHVASYSRPFVMHGSIGPAAAMALWEDEHLVVWSNSQGIFALRTAVAAVLEIPVERVRVRHVVGSGCYGHDGTDDAALDASLLAMAVPGRPVLLQWSRSDEHQWEPYGPPALVELAAVLDESGKIVRWSHHAWGTTHVMRPMVRGGPNLLAGCHLDPPTPLDPPRPFLGAEVGIHRNADPIYRFDEKVIVKHFVPQTPLRTSSMRALGAHANVFAIESFMDELAAGLHVSPIDFRLRHLDDLRARAVLEAAANAAEWDGEPTAEYGVGSGVGLARYKNSSGYAAVVVHLHVDDEAAKPVVDRVVIAADCGEVVDPNGLINQLEGGALQSMSWTMKESVKFDRTRVTSVDWDSYPIVRFTDVPAFTTVLLDHPGKPFLGAGEIVSGPTAAAIANALFDATGFRVRDMPLSADQLRRIAETEDSSWRGARRISDT</sequence>
<dbReference type="InterPro" id="IPR037165">
    <property type="entry name" value="AldOxase/xan_DH_Mopterin-bd_sf"/>
</dbReference>
<dbReference type="InterPro" id="IPR012368">
    <property type="entry name" value="OxRdtase_Mopterin-bd_su_IorB"/>
</dbReference>
<dbReference type="Pfam" id="PF02738">
    <property type="entry name" value="MoCoBD_1"/>
    <property type="match status" value="1"/>
</dbReference>
<dbReference type="Proteomes" id="UP001240447">
    <property type="component" value="Unassembled WGS sequence"/>
</dbReference>
<dbReference type="EMBL" id="JAUSQM010000001">
    <property type="protein sequence ID" value="MDP9820779.1"/>
    <property type="molecule type" value="Genomic_DNA"/>
</dbReference>
<protein>
    <submittedName>
        <fullName evidence="2">CO/xanthine dehydrogenase Mo-binding subunit</fullName>
    </submittedName>
</protein>
<dbReference type="PANTHER" id="PTHR47495">
    <property type="entry name" value="ALDEHYDE DEHYDROGENASE"/>
    <property type="match status" value="1"/>
</dbReference>
<dbReference type="PIRSF" id="PIRSF036389">
    <property type="entry name" value="IOR_B"/>
    <property type="match status" value="1"/>
</dbReference>
<dbReference type="InterPro" id="IPR008274">
    <property type="entry name" value="AldOxase/xan_DH_MoCoBD1"/>
</dbReference>
<feature type="domain" description="Aldehyde oxidase/xanthine dehydrogenase a/b hammerhead" evidence="1">
    <location>
        <begin position="157"/>
        <end position="237"/>
    </location>
</feature>
<organism evidence="2 3">
    <name type="scientific">Nocardioides massiliensis</name>
    <dbReference type="NCBI Taxonomy" id="1325935"/>
    <lineage>
        <taxon>Bacteria</taxon>
        <taxon>Bacillati</taxon>
        <taxon>Actinomycetota</taxon>
        <taxon>Actinomycetes</taxon>
        <taxon>Propionibacteriales</taxon>
        <taxon>Nocardioidaceae</taxon>
        <taxon>Nocardioides</taxon>
    </lineage>
</organism>
<dbReference type="SUPFAM" id="SSF54665">
    <property type="entry name" value="CO dehydrogenase molybdoprotein N-domain-like"/>
    <property type="match status" value="1"/>
</dbReference>
<accession>A0ABT9NK37</accession>
<dbReference type="Gene3D" id="3.90.1170.50">
    <property type="entry name" value="Aldehyde oxidase/xanthine dehydrogenase, a/b hammerhead"/>
    <property type="match status" value="1"/>
</dbReference>
<name>A0ABT9NK37_9ACTN</name>
<reference evidence="2 3" key="1">
    <citation type="submission" date="2023-07" db="EMBL/GenBank/DDBJ databases">
        <title>Sequencing the genomes of 1000 actinobacteria strains.</title>
        <authorList>
            <person name="Klenk H.-P."/>
        </authorList>
    </citation>
    <scope>NUCLEOTIDE SEQUENCE [LARGE SCALE GENOMIC DNA]</scope>
    <source>
        <strain evidence="2 3">GD13</strain>
    </source>
</reference>
<keyword evidence="3" id="KW-1185">Reference proteome</keyword>
<evidence type="ECO:0000313" key="3">
    <source>
        <dbReference type="Proteomes" id="UP001240447"/>
    </source>
</evidence>
<evidence type="ECO:0000313" key="2">
    <source>
        <dbReference type="EMBL" id="MDP9820779.1"/>
    </source>
</evidence>
<dbReference type="RefSeq" id="WP_068122728.1">
    <property type="nucleotide sequence ID" value="NZ_CCXJ01000606.1"/>
</dbReference>
<proteinExistence type="predicted"/>
<dbReference type="InterPro" id="IPR052516">
    <property type="entry name" value="N-heterocyclic_Hydroxylase"/>
</dbReference>
<gene>
    <name evidence="2" type="ORF">J2S59_000588</name>
</gene>
<dbReference type="SUPFAM" id="SSF56003">
    <property type="entry name" value="Molybdenum cofactor-binding domain"/>
    <property type="match status" value="2"/>
</dbReference>
<dbReference type="InterPro" id="IPR000674">
    <property type="entry name" value="Ald_Oxase/Xan_DH_a/b"/>
</dbReference>
<dbReference type="InterPro" id="IPR046867">
    <property type="entry name" value="AldOxase/xan_DH_MoCoBD2"/>
</dbReference>
<dbReference type="Gene3D" id="3.30.365.10">
    <property type="entry name" value="Aldehyde oxidase/xanthine dehydrogenase, molybdopterin binding domain"/>
    <property type="match status" value="4"/>
</dbReference>
<evidence type="ECO:0000259" key="1">
    <source>
        <dbReference type="SMART" id="SM01008"/>
    </source>
</evidence>
<dbReference type="InterPro" id="IPR036856">
    <property type="entry name" value="Ald_Oxase/Xan_DH_a/b_sf"/>
</dbReference>
<comment type="caution">
    <text evidence="2">The sequence shown here is derived from an EMBL/GenBank/DDBJ whole genome shotgun (WGS) entry which is preliminary data.</text>
</comment>
<dbReference type="PANTHER" id="PTHR47495:SF1">
    <property type="entry name" value="BLL3820 PROTEIN"/>
    <property type="match status" value="1"/>
</dbReference>
<dbReference type="SMART" id="SM01008">
    <property type="entry name" value="Ald_Xan_dh_C"/>
    <property type="match status" value="1"/>
</dbReference>
<dbReference type="Pfam" id="PF20256">
    <property type="entry name" value="MoCoBD_2"/>
    <property type="match status" value="2"/>
</dbReference>